<dbReference type="Gene3D" id="1.10.260.40">
    <property type="entry name" value="lambda repressor-like DNA-binding domains"/>
    <property type="match status" value="1"/>
</dbReference>
<dbReference type="GO" id="GO:0003677">
    <property type="term" value="F:DNA binding"/>
    <property type="evidence" value="ECO:0007669"/>
    <property type="project" value="InterPro"/>
</dbReference>
<dbReference type="PROSITE" id="PS50943">
    <property type="entry name" value="HTH_CROC1"/>
    <property type="match status" value="1"/>
</dbReference>
<accession>A0A1W2F2E7</accession>
<reference evidence="3 4" key="1">
    <citation type="submission" date="2017-04" db="EMBL/GenBank/DDBJ databases">
        <authorList>
            <person name="Afonso C.L."/>
            <person name="Miller P.J."/>
            <person name="Scott M.A."/>
            <person name="Spackman E."/>
            <person name="Goraichik I."/>
            <person name="Dimitrov K.M."/>
            <person name="Suarez D.L."/>
            <person name="Swayne D.E."/>
        </authorList>
    </citation>
    <scope>NUCLEOTIDE SEQUENCE [LARGE SCALE GENOMIC DNA]</scope>
    <source>
        <strain evidence="3 4">DSM 5090</strain>
    </source>
</reference>
<dbReference type="InterPro" id="IPR052345">
    <property type="entry name" value="Rad_response_metalloprotease"/>
</dbReference>
<protein>
    <submittedName>
        <fullName evidence="3">Zn-dependent peptidase ImmA, M78 family</fullName>
    </submittedName>
</protein>
<dbReference type="InterPro" id="IPR001387">
    <property type="entry name" value="Cro/C1-type_HTH"/>
</dbReference>
<dbReference type="Proteomes" id="UP000192738">
    <property type="component" value="Unassembled WGS sequence"/>
</dbReference>
<dbReference type="PANTHER" id="PTHR43236:SF1">
    <property type="entry name" value="BLL7220 PROTEIN"/>
    <property type="match status" value="1"/>
</dbReference>
<dbReference type="PANTHER" id="PTHR43236">
    <property type="entry name" value="ANTITOXIN HIGA1"/>
    <property type="match status" value="1"/>
</dbReference>
<dbReference type="Pfam" id="PF06114">
    <property type="entry name" value="Peptidase_M78"/>
    <property type="match status" value="1"/>
</dbReference>
<dbReference type="InterPro" id="IPR010982">
    <property type="entry name" value="Lambda_DNA-bd_dom_sf"/>
</dbReference>
<dbReference type="SMART" id="SM00530">
    <property type="entry name" value="HTH_XRE"/>
    <property type="match status" value="1"/>
</dbReference>
<dbReference type="STRING" id="112901.SAMN04488500_14010"/>
<dbReference type="EMBL" id="FWXI01000040">
    <property type="protein sequence ID" value="SMD16137.1"/>
    <property type="molecule type" value="Genomic_DNA"/>
</dbReference>
<evidence type="ECO:0000313" key="3">
    <source>
        <dbReference type="EMBL" id="SMD16137.1"/>
    </source>
</evidence>
<evidence type="ECO:0000313" key="4">
    <source>
        <dbReference type="Proteomes" id="UP000192738"/>
    </source>
</evidence>
<dbReference type="CDD" id="cd00093">
    <property type="entry name" value="HTH_XRE"/>
    <property type="match status" value="1"/>
</dbReference>
<keyword evidence="4" id="KW-1185">Reference proteome</keyword>
<dbReference type="OrthoDB" id="9816277at2"/>
<comment type="similarity">
    <text evidence="1">Belongs to the short-chain fatty acyl-CoA assimilation regulator (ScfR) family.</text>
</comment>
<name>A0A1W2F2E7_9FIRM</name>
<dbReference type="SUPFAM" id="SSF47413">
    <property type="entry name" value="lambda repressor-like DNA-binding domains"/>
    <property type="match status" value="1"/>
</dbReference>
<proteinExistence type="inferred from homology"/>
<dbReference type="AlphaFoldDB" id="A0A1W2F2E7"/>
<dbReference type="InterPro" id="IPR010359">
    <property type="entry name" value="IrrE_HExxH"/>
</dbReference>
<sequence length="386" mass="44975">MREKVKTNSNGLLPQRLRDARLAKGLSIKEIADLVGLSRQIISQYELGNVSPSPENLLKMQQIYQMPTSYYYKPYSEAPIRSQEYFRSFQAATKSMRETAVMQSMWVTREVIPALDSYVKLPAVDPLFAKVKNSEALDVRKERNMETLAKLVRREWDLGLGPIVNLTRVIEKRGVVVIVLSLDDKLDAFSFWEKGRPYIFVSKSNNAVRMRMSVAHELCHLLFHDTEEIEQHLKQLEDEAKWFANAFLMPQGGFEKDVFSTSLNQLLLLKPKWKVSVQAMIMRCERLELISDERSTYLWKQISRQRWRKVEPYDDQIENETPVLLQQAVKLITEHGVRSRRDLAERIALQSDFIEQVCGLELGFLSHEDNLVKINFSKDRHINDRQ</sequence>
<gene>
    <name evidence="3" type="ORF">SAMN04488500_14010</name>
</gene>
<organism evidence="3 4">
    <name type="scientific">Sporomusa malonica</name>
    <dbReference type="NCBI Taxonomy" id="112901"/>
    <lineage>
        <taxon>Bacteria</taxon>
        <taxon>Bacillati</taxon>
        <taxon>Bacillota</taxon>
        <taxon>Negativicutes</taxon>
        <taxon>Selenomonadales</taxon>
        <taxon>Sporomusaceae</taxon>
        <taxon>Sporomusa</taxon>
    </lineage>
</organism>
<dbReference type="Pfam" id="PF01381">
    <property type="entry name" value="HTH_3"/>
    <property type="match status" value="1"/>
</dbReference>
<dbReference type="RefSeq" id="WP_084578463.1">
    <property type="nucleotide sequence ID" value="NZ_CP155572.1"/>
</dbReference>
<evidence type="ECO:0000259" key="2">
    <source>
        <dbReference type="PROSITE" id="PS50943"/>
    </source>
</evidence>
<feature type="domain" description="HTH cro/C1-type" evidence="2">
    <location>
        <begin position="17"/>
        <end position="71"/>
    </location>
</feature>
<evidence type="ECO:0000256" key="1">
    <source>
        <dbReference type="ARBA" id="ARBA00007227"/>
    </source>
</evidence>
<dbReference type="Gene3D" id="1.10.10.2910">
    <property type="match status" value="1"/>
</dbReference>